<dbReference type="EMBL" id="JAODUP010000126">
    <property type="protein sequence ID" value="KAK2160861.1"/>
    <property type="molecule type" value="Genomic_DNA"/>
</dbReference>
<feature type="compositionally biased region" description="Low complexity" evidence="1">
    <location>
        <begin position="51"/>
        <end position="69"/>
    </location>
</feature>
<evidence type="ECO:0000313" key="2">
    <source>
        <dbReference type="EMBL" id="KAK2160861.1"/>
    </source>
</evidence>
<proteinExistence type="predicted"/>
<feature type="compositionally biased region" description="Polar residues" evidence="1">
    <location>
        <begin position="27"/>
        <end position="44"/>
    </location>
</feature>
<evidence type="ECO:0000313" key="3">
    <source>
        <dbReference type="Proteomes" id="UP001208570"/>
    </source>
</evidence>
<name>A0AAD9JX59_9ANNE</name>
<reference evidence="2" key="1">
    <citation type="journal article" date="2023" name="Mol. Biol. Evol.">
        <title>Third-Generation Sequencing Reveals the Adaptive Role of the Epigenome in Three Deep-Sea Polychaetes.</title>
        <authorList>
            <person name="Perez M."/>
            <person name="Aroh O."/>
            <person name="Sun Y."/>
            <person name="Lan Y."/>
            <person name="Juniper S.K."/>
            <person name="Young C.R."/>
            <person name="Angers B."/>
            <person name="Qian P.Y."/>
        </authorList>
    </citation>
    <scope>NUCLEOTIDE SEQUENCE</scope>
    <source>
        <strain evidence="2">P08H-3</strain>
    </source>
</reference>
<sequence length="211" mass="23257">MAEVPSTRGRHRQRRASLPSIQLHPPANQSSGRPSRGHSFNNRVKSAAALGQSVGPSTSSSSSVAARRSAGSRRQPKAASPDCSPTSTFRHGRRHSIDVPLQSNSTNDVMSEEVDRLRKKWSELCRVSDNKSFRADDYEKECPHGSTLFNSVLSELLEEDSDCASPSSSSIRSPPSMSNDHVTSYDVVGERSRRRRSQRQVRFKSDSDSDS</sequence>
<dbReference type="Proteomes" id="UP001208570">
    <property type="component" value="Unassembled WGS sequence"/>
</dbReference>
<protein>
    <submittedName>
        <fullName evidence="2">Uncharacterized protein</fullName>
    </submittedName>
</protein>
<feature type="compositionally biased region" description="Basic residues" evidence="1">
    <location>
        <begin position="192"/>
        <end position="202"/>
    </location>
</feature>
<organism evidence="2 3">
    <name type="scientific">Paralvinella palmiformis</name>
    <dbReference type="NCBI Taxonomy" id="53620"/>
    <lineage>
        <taxon>Eukaryota</taxon>
        <taxon>Metazoa</taxon>
        <taxon>Spiralia</taxon>
        <taxon>Lophotrochozoa</taxon>
        <taxon>Annelida</taxon>
        <taxon>Polychaeta</taxon>
        <taxon>Sedentaria</taxon>
        <taxon>Canalipalpata</taxon>
        <taxon>Terebellida</taxon>
        <taxon>Terebelliformia</taxon>
        <taxon>Alvinellidae</taxon>
        <taxon>Paralvinella</taxon>
    </lineage>
</organism>
<evidence type="ECO:0000256" key="1">
    <source>
        <dbReference type="SAM" id="MobiDB-lite"/>
    </source>
</evidence>
<feature type="compositionally biased region" description="Low complexity" evidence="1">
    <location>
        <begin position="165"/>
        <end position="178"/>
    </location>
</feature>
<gene>
    <name evidence="2" type="ORF">LSH36_126g09009</name>
</gene>
<comment type="caution">
    <text evidence="2">The sequence shown here is derived from an EMBL/GenBank/DDBJ whole genome shotgun (WGS) entry which is preliminary data.</text>
</comment>
<accession>A0AAD9JX59</accession>
<feature type="region of interest" description="Disordered" evidence="1">
    <location>
        <begin position="1"/>
        <end position="111"/>
    </location>
</feature>
<feature type="region of interest" description="Disordered" evidence="1">
    <location>
        <begin position="160"/>
        <end position="211"/>
    </location>
</feature>
<dbReference type="AlphaFoldDB" id="A0AAD9JX59"/>
<keyword evidence="3" id="KW-1185">Reference proteome</keyword>